<dbReference type="PROSITE" id="PS51078">
    <property type="entry name" value="ICLR_ED"/>
    <property type="match status" value="1"/>
</dbReference>
<dbReference type="InterPro" id="IPR005471">
    <property type="entry name" value="Tscrpt_reg_IclR_N"/>
</dbReference>
<dbReference type="SUPFAM" id="SSF55781">
    <property type="entry name" value="GAF domain-like"/>
    <property type="match status" value="1"/>
</dbReference>
<dbReference type="InterPro" id="IPR036390">
    <property type="entry name" value="WH_DNA-bd_sf"/>
</dbReference>
<keyword evidence="2" id="KW-0238">DNA-binding</keyword>
<evidence type="ECO:0000313" key="4">
    <source>
        <dbReference type="EMBL" id="PXY27807.1"/>
    </source>
</evidence>
<name>A0A2V4B199_9PSEU</name>
<dbReference type="GO" id="GO:0003677">
    <property type="term" value="F:DNA binding"/>
    <property type="evidence" value="ECO:0007669"/>
    <property type="project" value="UniProtKB-KW"/>
</dbReference>
<dbReference type="InterPro" id="IPR014757">
    <property type="entry name" value="Tscrpt_reg_IclR_C"/>
</dbReference>
<dbReference type="OrthoDB" id="60629at2"/>
<keyword evidence="5" id="KW-1185">Reference proteome</keyword>
<dbReference type="AlphaFoldDB" id="A0A2V4B199"/>
<accession>A0A2V4B199</accession>
<dbReference type="GO" id="GO:0045892">
    <property type="term" value="P:negative regulation of DNA-templated transcription"/>
    <property type="evidence" value="ECO:0007669"/>
    <property type="project" value="TreeGrafter"/>
</dbReference>
<dbReference type="Pfam" id="PF01614">
    <property type="entry name" value="IclR_C"/>
    <property type="match status" value="1"/>
</dbReference>
<dbReference type="Pfam" id="PF09339">
    <property type="entry name" value="HTH_IclR"/>
    <property type="match status" value="1"/>
</dbReference>
<dbReference type="SUPFAM" id="SSF46785">
    <property type="entry name" value="Winged helix' DNA-binding domain"/>
    <property type="match status" value="1"/>
</dbReference>
<dbReference type="InterPro" id="IPR036388">
    <property type="entry name" value="WH-like_DNA-bd_sf"/>
</dbReference>
<gene>
    <name evidence="4" type="ORF">BAY60_15650</name>
</gene>
<dbReference type="PROSITE" id="PS51077">
    <property type="entry name" value="HTH_ICLR"/>
    <property type="match status" value="1"/>
</dbReference>
<keyword evidence="1" id="KW-0805">Transcription regulation</keyword>
<dbReference type="GO" id="GO:0003700">
    <property type="term" value="F:DNA-binding transcription factor activity"/>
    <property type="evidence" value="ECO:0007669"/>
    <property type="project" value="TreeGrafter"/>
</dbReference>
<dbReference type="InterPro" id="IPR050707">
    <property type="entry name" value="HTH_MetabolicPath_Reg"/>
</dbReference>
<evidence type="ECO:0000256" key="3">
    <source>
        <dbReference type="ARBA" id="ARBA00023163"/>
    </source>
</evidence>
<dbReference type="Gene3D" id="3.30.450.40">
    <property type="match status" value="1"/>
</dbReference>
<evidence type="ECO:0000313" key="5">
    <source>
        <dbReference type="Proteomes" id="UP000249915"/>
    </source>
</evidence>
<dbReference type="PANTHER" id="PTHR30136:SF24">
    <property type="entry name" value="HTH-TYPE TRANSCRIPTIONAL REPRESSOR ALLR"/>
    <property type="match status" value="1"/>
</dbReference>
<organism evidence="4 5">
    <name type="scientific">Prauserella muralis</name>
    <dbReference type="NCBI Taxonomy" id="588067"/>
    <lineage>
        <taxon>Bacteria</taxon>
        <taxon>Bacillati</taxon>
        <taxon>Actinomycetota</taxon>
        <taxon>Actinomycetes</taxon>
        <taxon>Pseudonocardiales</taxon>
        <taxon>Pseudonocardiaceae</taxon>
        <taxon>Prauserella</taxon>
    </lineage>
</organism>
<protein>
    <submittedName>
        <fullName evidence="4">Uncharacterized protein</fullName>
    </submittedName>
</protein>
<comment type="caution">
    <text evidence="4">The sequence shown here is derived from an EMBL/GenBank/DDBJ whole genome shotgun (WGS) entry which is preliminary data.</text>
</comment>
<dbReference type="PANTHER" id="PTHR30136">
    <property type="entry name" value="HELIX-TURN-HELIX TRANSCRIPTIONAL REGULATOR, ICLR FAMILY"/>
    <property type="match status" value="1"/>
</dbReference>
<dbReference type="Proteomes" id="UP000249915">
    <property type="component" value="Unassembled WGS sequence"/>
</dbReference>
<dbReference type="InterPro" id="IPR029016">
    <property type="entry name" value="GAF-like_dom_sf"/>
</dbReference>
<dbReference type="Gene3D" id="1.10.10.10">
    <property type="entry name" value="Winged helix-like DNA-binding domain superfamily/Winged helix DNA-binding domain"/>
    <property type="match status" value="1"/>
</dbReference>
<proteinExistence type="predicted"/>
<evidence type="ECO:0000256" key="2">
    <source>
        <dbReference type="ARBA" id="ARBA00023125"/>
    </source>
</evidence>
<sequence>MAKEGGTGGDGRRSVTVRATSLLNAFDTEHRALNLSQLSRRSGLPLATVHRLAADLVESRLLVRRLDGRYEIGALLWRLGRLAPPTELRELALPHLQDVVVTTGHTVHLAVLEGTRALVIERLAGTKTVPTRHSPGDDVPLYCTAVGKALLAYADPALIDRVAGELSPHTAYTITSPAVLHRQLDEIRRTGLARSAQEHRLGVSSLAVPVHGHDGVVAALGLLAPLRAPRLADALPHLRAASASVSADFLRSGLAVASSGADGSRNASG</sequence>
<keyword evidence="3" id="KW-0804">Transcription</keyword>
<dbReference type="RefSeq" id="WP_146771026.1">
    <property type="nucleotide sequence ID" value="NZ_MASW01000002.1"/>
</dbReference>
<dbReference type="EMBL" id="MASW01000002">
    <property type="protein sequence ID" value="PXY27807.1"/>
    <property type="molecule type" value="Genomic_DNA"/>
</dbReference>
<evidence type="ECO:0000256" key="1">
    <source>
        <dbReference type="ARBA" id="ARBA00023015"/>
    </source>
</evidence>
<reference evidence="4 5" key="1">
    <citation type="submission" date="2016-07" db="EMBL/GenBank/DDBJ databases">
        <title>Draft genome sequence of Prauserella muralis DSM 45305, isolated from a mould-covered wall in an indoor environment.</title>
        <authorList>
            <person name="Ruckert C."/>
            <person name="Albersmeier A."/>
            <person name="Jiang C.-L."/>
            <person name="Jiang Y."/>
            <person name="Kalinowski J."/>
            <person name="Schneider O."/>
            <person name="Winkler A."/>
            <person name="Zotchev S.B."/>
        </authorList>
    </citation>
    <scope>NUCLEOTIDE SEQUENCE [LARGE SCALE GENOMIC DNA]</scope>
    <source>
        <strain evidence="4 5">DSM 45305</strain>
    </source>
</reference>
<dbReference type="SMART" id="SM00346">
    <property type="entry name" value="HTH_ICLR"/>
    <property type="match status" value="1"/>
</dbReference>